<accession>A0A7J8CNE2</accession>
<dbReference type="EMBL" id="JACASE010000014">
    <property type="protein sequence ID" value="KAF6412356.1"/>
    <property type="molecule type" value="Genomic_DNA"/>
</dbReference>
<dbReference type="AlphaFoldDB" id="A0A7J8CNE2"/>
<keyword evidence="2" id="KW-1185">Reference proteome</keyword>
<protein>
    <submittedName>
        <fullName evidence="1">Zinc finger protein 114</fullName>
    </submittedName>
</protein>
<gene>
    <name evidence="1" type="ORF">HJG63_021007</name>
</gene>
<reference evidence="1 2" key="1">
    <citation type="journal article" date="2020" name="Nature">
        <title>Six reference-quality genomes reveal evolution of bat adaptations.</title>
        <authorList>
            <person name="Jebb D."/>
            <person name="Huang Z."/>
            <person name="Pippel M."/>
            <person name="Hughes G.M."/>
            <person name="Lavrichenko K."/>
            <person name="Devanna P."/>
            <person name="Winkler S."/>
            <person name="Jermiin L.S."/>
            <person name="Skirmuntt E.C."/>
            <person name="Katzourakis A."/>
            <person name="Burkitt-Gray L."/>
            <person name="Ray D.A."/>
            <person name="Sullivan K.A.M."/>
            <person name="Roscito J.G."/>
            <person name="Kirilenko B.M."/>
            <person name="Davalos L.M."/>
            <person name="Corthals A.P."/>
            <person name="Power M.L."/>
            <person name="Jones G."/>
            <person name="Ransome R.D."/>
            <person name="Dechmann D.K.N."/>
            <person name="Locatelli A.G."/>
            <person name="Puechmaille S.J."/>
            <person name="Fedrigo O."/>
            <person name="Jarvis E.D."/>
            <person name="Hiller M."/>
            <person name="Vernes S.C."/>
            <person name="Myers E.W."/>
            <person name="Teeling E.C."/>
        </authorList>
    </citation>
    <scope>NUCLEOTIDE SEQUENCE [LARGE SCALE GENOMIC DNA]</scope>
    <source>
        <strain evidence="1">MRouAeg1</strain>
        <tissue evidence="1">Muscle</tissue>
    </source>
</reference>
<proteinExistence type="predicted"/>
<dbReference type="Proteomes" id="UP000593571">
    <property type="component" value="Unassembled WGS sequence"/>
</dbReference>
<evidence type="ECO:0000313" key="1">
    <source>
        <dbReference type="EMBL" id="KAF6412356.1"/>
    </source>
</evidence>
<comment type="caution">
    <text evidence="1">The sequence shown here is derived from an EMBL/GenBank/DDBJ whole genome shotgun (WGS) entry which is preliminary data.</text>
</comment>
<organism evidence="1 2">
    <name type="scientific">Rousettus aegyptiacus</name>
    <name type="common">Egyptian fruit bat</name>
    <name type="synonym">Pteropus aegyptiacus</name>
    <dbReference type="NCBI Taxonomy" id="9407"/>
    <lineage>
        <taxon>Eukaryota</taxon>
        <taxon>Metazoa</taxon>
        <taxon>Chordata</taxon>
        <taxon>Craniata</taxon>
        <taxon>Vertebrata</taxon>
        <taxon>Euteleostomi</taxon>
        <taxon>Mammalia</taxon>
        <taxon>Eutheria</taxon>
        <taxon>Laurasiatheria</taxon>
        <taxon>Chiroptera</taxon>
        <taxon>Yinpterochiroptera</taxon>
        <taxon>Pteropodoidea</taxon>
        <taxon>Pteropodidae</taxon>
        <taxon>Rousettinae</taxon>
        <taxon>Rousettus</taxon>
    </lineage>
</organism>
<name>A0A7J8CNE2_ROUAE</name>
<sequence>MKPVLRWARAELCAQGSSSYLAVSLETTNSIAVEPAFSAPSLKRANCRLRLLGQRDLDAPGKNGKFFLTHLMSNSQVLGPSDLQGCSTELHQGGVGLAGPRAEESLQRGDAGELQAPDLHRKHGCPKVYENVHRVKSQQSHHHIPSIQAQKQFIKKCQAIHVCTLQVVFSSPQGEATITRWR</sequence>
<evidence type="ECO:0000313" key="2">
    <source>
        <dbReference type="Proteomes" id="UP000593571"/>
    </source>
</evidence>